<evidence type="ECO:0000256" key="1">
    <source>
        <dbReference type="ARBA" id="ARBA00022448"/>
    </source>
</evidence>
<dbReference type="OrthoDB" id="350602at2"/>
<comment type="caution">
    <text evidence="8">The sequence shown here is derived from an EMBL/GenBank/DDBJ whole genome shotgun (WGS) entry which is preliminary data.</text>
</comment>
<dbReference type="GO" id="GO:0016740">
    <property type="term" value="F:transferase activity"/>
    <property type="evidence" value="ECO:0007669"/>
    <property type="project" value="UniProtKB-KW"/>
</dbReference>
<evidence type="ECO:0000256" key="7">
    <source>
        <dbReference type="PROSITE-ProRule" id="PRU00418"/>
    </source>
</evidence>
<dbReference type="Gene3D" id="1.20.58.80">
    <property type="entry name" value="Phosphotransferase system, lactose/cellobiose-type IIA subunit"/>
    <property type="match status" value="1"/>
</dbReference>
<accession>B6GCS0</accession>
<protein>
    <submittedName>
        <fullName evidence="8">PTS system, Lactose/Cellobiose specific IIA subunit</fullName>
    </submittedName>
</protein>
<dbReference type="eggNOG" id="COG1447">
    <property type="taxonomic scope" value="Bacteria"/>
</dbReference>
<evidence type="ECO:0000256" key="3">
    <source>
        <dbReference type="ARBA" id="ARBA00022679"/>
    </source>
</evidence>
<dbReference type="InterPro" id="IPR003188">
    <property type="entry name" value="PTS_IIA_lac/cel"/>
</dbReference>
<reference evidence="8 9" key="2">
    <citation type="submission" date="2008-10" db="EMBL/GenBank/DDBJ databases">
        <authorList>
            <person name="Fulton L."/>
            <person name="Clifton S."/>
            <person name="Fulton B."/>
            <person name="Xu J."/>
            <person name="Minx P."/>
            <person name="Pepin K.H."/>
            <person name="Johnson M."/>
            <person name="Thiruvilangam P."/>
            <person name="Bhonagiri V."/>
            <person name="Nash W.E."/>
            <person name="Mardis E.R."/>
            <person name="Wilson R.K."/>
        </authorList>
    </citation>
    <scope>NUCLEOTIDE SEQUENCE [LARGE SCALE GENOMIC DNA]</scope>
    <source>
        <strain evidence="8 9">DSM 13279</strain>
    </source>
</reference>
<reference evidence="8 9" key="1">
    <citation type="submission" date="2008-10" db="EMBL/GenBank/DDBJ databases">
        <title>Draft genome sequence of Collinsella stercoris (DSM 13279).</title>
        <authorList>
            <person name="Sudarsanam P."/>
            <person name="Ley R."/>
            <person name="Guruge J."/>
            <person name="Turnbaugh P.J."/>
            <person name="Mahowald M."/>
            <person name="Liep D."/>
            <person name="Gordon J."/>
        </authorList>
    </citation>
    <scope>NUCLEOTIDE SEQUENCE [LARGE SCALE GENOMIC DNA]</scope>
    <source>
        <strain evidence="8 9">DSM 13279</strain>
    </source>
</reference>
<dbReference type="SUPFAM" id="SSF46973">
    <property type="entry name" value="Enzyme IIa from lactose specific PTS, IIa-lac"/>
    <property type="match status" value="1"/>
</dbReference>
<feature type="active site" description="Tele-phosphohistidine intermediate" evidence="5">
    <location>
        <position position="79"/>
    </location>
</feature>
<keyword evidence="4" id="KW-0598">Phosphotransferase system</keyword>
<keyword evidence="1" id="KW-0813">Transport</keyword>
<comment type="cofactor">
    <cofactor evidence="6">
        <name>Mg(2+)</name>
        <dbReference type="ChEBI" id="CHEBI:18420"/>
    </cofactor>
    <text evidence="6">Binds 1 Mg(2+) ion per trimer.</text>
</comment>
<evidence type="ECO:0000313" key="8">
    <source>
        <dbReference type="EMBL" id="EEA89910.1"/>
    </source>
</evidence>
<dbReference type="GO" id="GO:0009401">
    <property type="term" value="P:phosphoenolpyruvate-dependent sugar phosphotransferase system"/>
    <property type="evidence" value="ECO:0007669"/>
    <property type="project" value="UniProtKB-KW"/>
</dbReference>
<dbReference type="HOGENOM" id="CLU_152490_0_0_11"/>
<dbReference type="CDD" id="cd00215">
    <property type="entry name" value="PTS_IIA_lac"/>
    <property type="match status" value="1"/>
</dbReference>
<dbReference type="PIRSF" id="PIRSF000699">
    <property type="entry name" value="PTS_IILac_III"/>
    <property type="match status" value="1"/>
</dbReference>
<dbReference type="STRING" id="445975.COLSTE_01894"/>
<dbReference type="PROSITE" id="PS51095">
    <property type="entry name" value="PTS_EIIA_TYPE_3"/>
    <property type="match status" value="1"/>
</dbReference>
<keyword evidence="3" id="KW-0808">Transferase</keyword>
<dbReference type="Pfam" id="PF02255">
    <property type="entry name" value="PTS_IIA"/>
    <property type="match status" value="1"/>
</dbReference>
<evidence type="ECO:0000256" key="4">
    <source>
        <dbReference type="ARBA" id="ARBA00022683"/>
    </source>
</evidence>
<evidence type="ECO:0000313" key="9">
    <source>
        <dbReference type="Proteomes" id="UP000003560"/>
    </source>
</evidence>
<evidence type="ECO:0000256" key="5">
    <source>
        <dbReference type="PIRSR" id="PIRSR000699-1"/>
    </source>
</evidence>
<feature type="modified residue" description="Phosphohistidine; by HPr" evidence="7">
    <location>
        <position position="79"/>
    </location>
</feature>
<dbReference type="AlphaFoldDB" id="B6GCS0"/>
<name>B6GCS0_9ACTN</name>
<dbReference type="RefSeq" id="WP_006721527.1">
    <property type="nucleotide sequence ID" value="NZ_CP085935.1"/>
</dbReference>
<dbReference type="Proteomes" id="UP000003560">
    <property type="component" value="Unassembled WGS sequence"/>
</dbReference>
<dbReference type="GO" id="GO:0046872">
    <property type="term" value="F:metal ion binding"/>
    <property type="evidence" value="ECO:0007669"/>
    <property type="project" value="UniProtKB-KW"/>
</dbReference>
<evidence type="ECO:0000256" key="2">
    <source>
        <dbReference type="ARBA" id="ARBA00022597"/>
    </source>
</evidence>
<sequence>MAVSEEVQLVSFQIIASVGTARSCYIQAIDCAERGDFEGAEKLIKEGEEQFRAGHDAHFGLIQKEAAGESSEFALILMHAEDQLMSAEAFGILARKIVSVYKKMEDCIHA</sequence>
<dbReference type="InterPro" id="IPR036542">
    <property type="entry name" value="PTS_IIA_lac/cel_sf"/>
</dbReference>
<keyword evidence="2" id="KW-0762">Sugar transport</keyword>
<proteinExistence type="predicted"/>
<organism evidence="8 9">
    <name type="scientific">Collinsella stercoris DSM 13279</name>
    <dbReference type="NCBI Taxonomy" id="445975"/>
    <lineage>
        <taxon>Bacteria</taxon>
        <taxon>Bacillati</taxon>
        <taxon>Actinomycetota</taxon>
        <taxon>Coriobacteriia</taxon>
        <taxon>Coriobacteriales</taxon>
        <taxon>Coriobacteriaceae</taxon>
        <taxon>Collinsella</taxon>
    </lineage>
</organism>
<evidence type="ECO:0000256" key="6">
    <source>
        <dbReference type="PIRSR" id="PIRSR000699-2"/>
    </source>
</evidence>
<keyword evidence="9" id="KW-1185">Reference proteome</keyword>
<dbReference type="GeneID" id="98003558"/>
<dbReference type="PANTHER" id="PTHR34382:SF7">
    <property type="entry name" value="PTS SYSTEM N,N'-DIACETYLCHITOBIOSE-SPECIFIC EIIA COMPONENT"/>
    <property type="match status" value="1"/>
</dbReference>
<keyword evidence="6" id="KW-0460">Magnesium</keyword>
<dbReference type="PANTHER" id="PTHR34382">
    <property type="entry name" value="PTS SYSTEM N,N'-DIACETYLCHITOBIOSE-SPECIFIC EIIA COMPONENT"/>
    <property type="match status" value="1"/>
</dbReference>
<gene>
    <name evidence="8" type="ORF">COLSTE_01894</name>
</gene>
<dbReference type="EMBL" id="ABXJ01000110">
    <property type="protein sequence ID" value="EEA89910.1"/>
    <property type="molecule type" value="Genomic_DNA"/>
</dbReference>
<keyword evidence="6" id="KW-0479">Metal-binding</keyword>
<feature type="binding site" evidence="6">
    <location>
        <position position="82"/>
    </location>
    <ligand>
        <name>Mg(2+)</name>
        <dbReference type="ChEBI" id="CHEBI:18420"/>
        <note>ligand shared between all trimeric partners</note>
    </ligand>
</feature>